<accession>A0ABY4HIM0</accession>
<dbReference type="EMBL" id="CP090145">
    <property type="protein sequence ID" value="UOX32681.1"/>
    <property type="molecule type" value="Genomic_DNA"/>
</dbReference>
<proteinExistence type="predicted"/>
<evidence type="ECO:0000313" key="1">
    <source>
        <dbReference type="EMBL" id="UOX32681.1"/>
    </source>
</evidence>
<organism evidence="1 2">
    <name type="scientific">Flavobacterium sediminilitoris</name>
    <dbReference type="NCBI Taxonomy" id="2024526"/>
    <lineage>
        <taxon>Bacteria</taxon>
        <taxon>Pseudomonadati</taxon>
        <taxon>Bacteroidota</taxon>
        <taxon>Flavobacteriia</taxon>
        <taxon>Flavobacteriales</taxon>
        <taxon>Flavobacteriaceae</taxon>
        <taxon>Flavobacterium</taxon>
    </lineage>
</organism>
<name>A0ABY4HIM0_9FLAO</name>
<keyword evidence="2" id="KW-1185">Reference proteome</keyword>
<evidence type="ECO:0000313" key="2">
    <source>
        <dbReference type="Proteomes" id="UP000830454"/>
    </source>
</evidence>
<reference evidence="1" key="2">
    <citation type="submission" date="2022-04" db="EMBL/GenBank/DDBJ databases">
        <title>Complete Genome Sequence of Flavobacterium sediminilitoris YSM-43, Isolated from a Tidal Sediment.</title>
        <authorList>
            <person name="Lee P.A."/>
        </authorList>
    </citation>
    <scope>NUCLEOTIDE SEQUENCE</scope>
    <source>
        <strain evidence="1">YSM-43</strain>
    </source>
</reference>
<reference evidence="1" key="1">
    <citation type="submission" date="2021-12" db="EMBL/GenBank/DDBJ databases">
        <authorList>
            <person name="Cha I.-T."/>
            <person name="Lee K.-E."/>
            <person name="Park S.-J."/>
        </authorList>
    </citation>
    <scope>NUCLEOTIDE SEQUENCE</scope>
    <source>
        <strain evidence="1">YSM-43</strain>
    </source>
</reference>
<gene>
    <name evidence="1" type="ORF">LXD69_11580</name>
</gene>
<dbReference type="RefSeq" id="WP_246915536.1">
    <property type="nucleotide sequence ID" value="NZ_CP090145.1"/>
</dbReference>
<dbReference type="Proteomes" id="UP000830454">
    <property type="component" value="Chromosome"/>
</dbReference>
<sequence length="202" mass="23822">MQNSTEVFQLNFSNKTSFCASISRPNAKPQTVVAHLKKTMTLILENTKQVEFHTELYEIIEPFEKEFSELNWLLTNQDYRILDYDQKGRIEKLDFESEKITFSGIELLEIIKNRKIDFSWCVFCGFKNDIPKLKKSELPYADLNSDIWNKPNEFLNKQSEIEIISFDGTATIFKTKNMEIENKFREKFTDAIELKKTLHNNV</sequence>
<protein>
    <submittedName>
        <fullName evidence="1">Uncharacterized protein</fullName>
    </submittedName>
</protein>